<dbReference type="EMBL" id="CAJRAU010000001">
    <property type="protein sequence ID" value="CAG5068030.1"/>
    <property type="molecule type" value="Genomic_DNA"/>
</dbReference>
<accession>A0ABM8UKI9</accession>
<proteinExistence type="predicted"/>
<dbReference type="EC" id="1.8.4.11" evidence="1"/>
<comment type="catalytic activity">
    <reaction evidence="3">
        <text>L-methionyl-[protein] + [thioredoxin]-disulfide + H2O = L-methionyl-(S)-S-oxide-[protein] + [thioredoxin]-dithiol</text>
        <dbReference type="Rhea" id="RHEA:14217"/>
        <dbReference type="Rhea" id="RHEA-COMP:10698"/>
        <dbReference type="Rhea" id="RHEA-COMP:10700"/>
        <dbReference type="Rhea" id="RHEA-COMP:12313"/>
        <dbReference type="Rhea" id="RHEA-COMP:12315"/>
        <dbReference type="ChEBI" id="CHEBI:15377"/>
        <dbReference type="ChEBI" id="CHEBI:16044"/>
        <dbReference type="ChEBI" id="CHEBI:29950"/>
        <dbReference type="ChEBI" id="CHEBI:44120"/>
        <dbReference type="ChEBI" id="CHEBI:50058"/>
        <dbReference type="EC" id="1.8.4.11"/>
    </reaction>
</comment>
<dbReference type="Pfam" id="PF01625">
    <property type="entry name" value="PMSR"/>
    <property type="match status" value="1"/>
</dbReference>
<dbReference type="RefSeq" id="WP_215232150.1">
    <property type="nucleotide sequence ID" value="NZ_CAJRAU010000001.1"/>
</dbReference>
<dbReference type="GO" id="GO:0008113">
    <property type="term" value="F:peptide-methionine (S)-S-oxide reductase activity"/>
    <property type="evidence" value="ECO:0007669"/>
    <property type="project" value="UniProtKB-EC"/>
</dbReference>
<organism evidence="6 7">
    <name type="scientific">Dyadobacter linearis</name>
    <dbReference type="NCBI Taxonomy" id="2823330"/>
    <lineage>
        <taxon>Bacteria</taxon>
        <taxon>Pseudomonadati</taxon>
        <taxon>Bacteroidota</taxon>
        <taxon>Cytophagia</taxon>
        <taxon>Cytophagales</taxon>
        <taxon>Spirosomataceae</taxon>
        <taxon>Dyadobacter</taxon>
    </lineage>
</organism>
<comment type="catalytic activity">
    <reaction evidence="4">
        <text>[thioredoxin]-disulfide + L-methionine + H2O = L-methionine (S)-S-oxide + [thioredoxin]-dithiol</text>
        <dbReference type="Rhea" id="RHEA:19993"/>
        <dbReference type="Rhea" id="RHEA-COMP:10698"/>
        <dbReference type="Rhea" id="RHEA-COMP:10700"/>
        <dbReference type="ChEBI" id="CHEBI:15377"/>
        <dbReference type="ChEBI" id="CHEBI:29950"/>
        <dbReference type="ChEBI" id="CHEBI:50058"/>
        <dbReference type="ChEBI" id="CHEBI:57844"/>
        <dbReference type="ChEBI" id="CHEBI:58772"/>
        <dbReference type="EC" id="1.8.4.11"/>
    </reaction>
</comment>
<feature type="domain" description="Peptide methionine sulphoxide reductase MsrA" evidence="5">
    <location>
        <begin position="7"/>
        <end position="142"/>
    </location>
</feature>
<dbReference type="PANTHER" id="PTHR43774:SF1">
    <property type="entry name" value="PEPTIDE METHIONINE SULFOXIDE REDUCTASE MSRA 2"/>
    <property type="match status" value="1"/>
</dbReference>
<keyword evidence="7" id="KW-1185">Reference proteome</keyword>
<dbReference type="PANTHER" id="PTHR43774">
    <property type="entry name" value="PEPTIDE METHIONINE SULFOXIDE REDUCTASE"/>
    <property type="match status" value="1"/>
</dbReference>
<evidence type="ECO:0000313" key="7">
    <source>
        <dbReference type="Proteomes" id="UP000679725"/>
    </source>
</evidence>
<reference evidence="6 7" key="1">
    <citation type="submission" date="2021-04" db="EMBL/GenBank/DDBJ databases">
        <authorList>
            <person name="Rodrigo-Torres L."/>
            <person name="Arahal R. D."/>
            <person name="Lucena T."/>
        </authorList>
    </citation>
    <scope>NUCLEOTIDE SEQUENCE [LARGE SCALE GENOMIC DNA]</scope>
    <source>
        <strain evidence="6 7">CECT 9623</strain>
    </source>
</reference>
<evidence type="ECO:0000259" key="5">
    <source>
        <dbReference type="Pfam" id="PF01625"/>
    </source>
</evidence>
<evidence type="ECO:0000313" key="6">
    <source>
        <dbReference type="EMBL" id="CAG5068030.1"/>
    </source>
</evidence>
<dbReference type="Gene3D" id="3.30.1060.10">
    <property type="entry name" value="Peptide methionine sulphoxide reductase MsrA"/>
    <property type="match status" value="1"/>
</dbReference>
<dbReference type="InterPro" id="IPR002569">
    <property type="entry name" value="Met_Sox_Rdtase_MsrA_dom"/>
</dbReference>
<gene>
    <name evidence="6" type="primary">msrA_2</name>
    <name evidence="6" type="ORF">DYBT9623_00758</name>
</gene>
<evidence type="ECO:0000256" key="4">
    <source>
        <dbReference type="ARBA" id="ARBA00048782"/>
    </source>
</evidence>
<name>A0ABM8UKI9_9BACT</name>
<evidence type="ECO:0000256" key="2">
    <source>
        <dbReference type="ARBA" id="ARBA00023002"/>
    </source>
</evidence>
<sequence>MSAANKIGLGGSCHWCTEAIFQSLKGVIQVSQGWIEADNDSAGFSEAVIVEFNPDMISLENLIEVHLHTHSCTSEHSMRSKYRSAVYTFNDDQVIPAKEAIRMLQKQFEDPIITKVIPFKNFKLNNEQYLDYYYQNPDKPFCKTFIDPKLKILLNQFSSHVNEEKVAHTTITFSQQP</sequence>
<keyword evidence="2 6" id="KW-0560">Oxidoreductase</keyword>
<dbReference type="InterPro" id="IPR036509">
    <property type="entry name" value="Met_Sox_Rdtase_MsrA_sf"/>
</dbReference>
<evidence type="ECO:0000256" key="3">
    <source>
        <dbReference type="ARBA" id="ARBA00047806"/>
    </source>
</evidence>
<evidence type="ECO:0000256" key="1">
    <source>
        <dbReference type="ARBA" id="ARBA00012502"/>
    </source>
</evidence>
<protein>
    <recommendedName>
        <fullName evidence="1">peptide-methionine (S)-S-oxide reductase</fullName>
        <ecNumber evidence="1">1.8.4.11</ecNumber>
    </recommendedName>
</protein>
<dbReference type="SUPFAM" id="SSF55068">
    <property type="entry name" value="Peptide methionine sulfoxide reductase"/>
    <property type="match status" value="1"/>
</dbReference>
<comment type="caution">
    <text evidence="6">The sequence shown here is derived from an EMBL/GenBank/DDBJ whole genome shotgun (WGS) entry which is preliminary data.</text>
</comment>
<dbReference type="Proteomes" id="UP000679725">
    <property type="component" value="Unassembled WGS sequence"/>
</dbReference>